<name>H6L7U5_SAPGL</name>
<dbReference type="HOGENOM" id="CLU_1353839_0_0_10"/>
<evidence type="ECO:0000313" key="1">
    <source>
        <dbReference type="EMBL" id="AFC24166.1"/>
    </source>
</evidence>
<keyword evidence="2" id="KW-1185">Reference proteome</keyword>
<gene>
    <name evidence="1" type="ordered locus">SGRA_1431</name>
</gene>
<dbReference type="STRING" id="984262.SGRA_1431"/>
<dbReference type="RefSeq" id="WP_015691803.1">
    <property type="nucleotide sequence ID" value="NC_016940.1"/>
</dbReference>
<sequence length="202" mass="23080">MHKLFGGLILLLIGLLPLQGQNFEGVIKMEQEGEAGMRYQLNWYIKKDQIAFEVQTKSDPNSLKMRFVPQPQKNNMLMVIQSEEGQSKKEISSRDIEADLGLSNAVIKSEKVRKSVEFGQLYTLNIETDKFNTEVELVKEIDVDLKKYAAYLKNDYGIQALIQTGAKGFPLNSTTYDKYGKLISKTKVLSIVRQKVDDKYFQ</sequence>
<proteinExistence type="predicted"/>
<dbReference type="Proteomes" id="UP000007519">
    <property type="component" value="Chromosome"/>
</dbReference>
<dbReference type="OrthoDB" id="1491739at2"/>
<protein>
    <submittedName>
        <fullName evidence="1">Uncharacterized protein</fullName>
    </submittedName>
</protein>
<dbReference type="KEGG" id="sgn:SGRA_1431"/>
<dbReference type="EMBL" id="CP002831">
    <property type="protein sequence ID" value="AFC24166.1"/>
    <property type="molecule type" value="Genomic_DNA"/>
</dbReference>
<accession>H6L7U5</accession>
<evidence type="ECO:0000313" key="2">
    <source>
        <dbReference type="Proteomes" id="UP000007519"/>
    </source>
</evidence>
<organism evidence="1 2">
    <name type="scientific">Saprospira grandis (strain Lewin)</name>
    <dbReference type="NCBI Taxonomy" id="984262"/>
    <lineage>
        <taxon>Bacteria</taxon>
        <taxon>Pseudomonadati</taxon>
        <taxon>Bacteroidota</taxon>
        <taxon>Saprospiria</taxon>
        <taxon>Saprospirales</taxon>
        <taxon>Saprospiraceae</taxon>
        <taxon>Saprospira</taxon>
    </lineage>
</organism>
<dbReference type="AlphaFoldDB" id="H6L7U5"/>
<reference evidence="1 2" key="1">
    <citation type="journal article" date="2012" name="Stand. Genomic Sci.">
        <title>Complete genome sequencing and analysis of Saprospira grandis str. Lewin, a predatory marine bacterium.</title>
        <authorList>
            <person name="Saw J.H."/>
            <person name="Yuryev A."/>
            <person name="Kanbe M."/>
            <person name="Hou S."/>
            <person name="Young A.G."/>
            <person name="Aizawa S."/>
            <person name="Alam M."/>
        </authorList>
    </citation>
    <scope>NUCLEOTIDE SEQUENCE [LARGE SCALE GENOMIC DNA]</scope>
    <source>
        <strain evidence="1 2">Lewin</strain>
    </source>
</reference>